<dbReference type="GO" id="GO:0005737">
    <property type="term" value="C:cytoplasm"/>
    <property type="evidence" value="ECO:0007669"/>
    <property type="project" value="TreeGrafter"/>
</dbReference>
<sequence>MIHAAELADILNGRVGSLTIAPDGTLRIDDPPPGAIFPGSFNPLHEGHIGLQRAVVVMTGQPVHFELTIRNADKGELSLAEIERRVAQFRGRYYVILAAAPLFVQKARLYPGRAFVLGYDTALRLVSPTYYGSYEAMQAAFAAIAAANCRFFVAGRLIDGRFCTLADLNLPIGYEKLFIPVPEHLFRRDISSTELRSREMSDTPNTTNR</sequence>
<proteinExistence type="predicted"/>
<dbReference type="Proteomes" id="UP000002508">
    <property type="component" value="Chromosome"/>
</dbReference>
<evidence type="ECO:0000313" key="3">
    <source>
        <dbReference type="Proteomes" id="UP000002508"/>
    </source>
</evidence>
<evidence type="ECO:0000313" key="2">
    <source>
        <dbReference type="EMBL" id="ACL23690.1"/>
    </source>
</evidence>
<dbReference type="Pfam" id="PF01467">
    <property type="entry name" value="CTP_transf_like"/>
    <property type="match status" value="1"/>
</dbReference>
<organism evidence="2 3">
    <name type="scientific">Chloroflexus aggregans (strain MD-66 / DSM 9485)</name>
    <dbReference type="NCBI Taxonomy" id="326427"/>
    <lineage>
        <taxon>Bacteria</taxon>
        <taxon>Bacillati</taxon>
        <taxon>Chloroflexota</taxon>
        <taxon>Chloroflexia</taxon>
        <taxon>Chloroflexales</taxon>
        <taxon>Chloroflexineae</taxon>
        <taxon>Chloroflexaceae</taxon>
        <taxon>Chloroflexus</taxon>
    </lineage>
</organism>
<feature type="domain" description="Cytidyltransferase-like" evidence="1">
    <location>
        <begin position="36"/>
        <end position="197"/>
    </location>
</feature>
<dbReference type="HOGENOM" id="CLU_1319924_0_0_0"/>
<dbReference type="GO" id="GO:0000309">
    <property type="term" value="F:nicotinamide-nucleotide adenylyltransferase activity"/>
    <property type="evidence" value="ECO:0007669"/>
    <property type="project" value="TreeGrafter"/>
</dbReference>
<dbReference type="KEGG" id="cag:Cagg_0766"/>
<dbReference type="eggNOG" id="COG1057">
    <property type="taxonomic scope" value="Bacteria"/>
</dbReference>
<evidence type="ECO:0000259" key="1">
    <source>
        <dbReference type="Pfam" id="PF01467"/>
    </source>
</evidence>
<dbReference type="STRING" id="326427.Cagg_0766"/>
<dbReference type="RefSeq" id="WP_012616056.1">
    <property type="nucleotide sequence ID" value="NC_011831.1"/>
</dbReference>
<dbReference type="GO" id="GO:0016887">
    <property type="term" value="F:ATP hydrolysis activity"/>
    <property type="evidence" value="ECO:0007669"/>
    <property type="project" value="TreeGrafter"/>
</dbReference>
<name>B8G557_CHLAD</name>
<dbReference type="PANTHER" id="PTHR31285:SF0">
    <property type="entry name" value="NICOTINAMIDE MONONUCLEOTIDE ADENYLYLTRANSFERASE"/>
    <property type="match status" value="1"/>
</dbReference>
<dbReference type="InterPro" id="IPR004821">
    <property type="entry name" value="Cyt_trans-like"/>
</dbReference>
<dbReference type="PANTHER" id="PTHR31285">
    <property type="entry name" value="NICOTINAMIDE MONONUCLEOTIDE ADENYLYLTRANSFERASE"/>
    <property type="match status" value="1"/>
</dbReference>
<dbReference type="EMBL" id="CP001337">
    <property type="protein sequence ID" value="ACL23690.1"/>
    <property type="molecule type" value="Genomic_DNA"/>
</dbReference>
<accession>B8G557</accession>
<dbReference type="SUPFAM" id="SSF52374">
    <property type="entry name" value="Nucleotidylyl transferase"/>
    <property type="match status" value="1"/>
</dbReference>
<keyword evidence="3" id="KW-1185">Reference proteome</keyword>
<dbReference type="Gene3D" id="3.40.50.620">
    <property type="entry name" value="HUPs"/>
    <property type="match status" value="1"/>
</dbReference>
<reference evidence="2" key="1">
    <citation type="submission" date="2008-12" db="EMBL/GenBank/DDBJ databases">
        <title>Complete sequence of Chloroflexus aggregans DSM 9485.</title>
        <authorList>
            <consortium name="US DOE Joint Genome Institute"/>
            <person name="Lucas S."/>
            <person name="Copeland A."/>
            <person name="Lapidus A."/>
            <person name="Glavina del Rio T."/>
            <person name="Dalin E."/>
            <person name="Tice H."/>
            <person name="Pitluck S."/>
            <person name="Foster B."/>
            <person name="Larimer F."/>
            <person name="Land M."/>
            <person name="Hauser L."/>
            <person name="Kyrpides N."/>
            <person name="Mikhailova N."/>
            <person name="Bryant D."/>
            <person name="Richardson P."/>
        </authorList>
    </citation>
    <scope>NUCLEOTIDE SEQUENCE</scope>
    <source>
        <strain evidence="2">DSM 9485</strain>
    </source>
</reference>
<dbReference type="OrthoDB" id="156876at2"/>
<dbReference type="AlphaFoldDB" id="B8G557"/>
<gene>
    <name evidence="2" type="ordered locus">Cagg_0766</name>
</gene>
<protein>
    <recommendedName>
        <fullName evidence="1">Cytidyltransferase-like domain-containing protein</fullName>
    </recommendedName>
</protein>
<dbReference type="InterPro" id="IPR014729">
    <property type="entry name" value="Rossmann-like_a/b/a_fold"/>
</dbReference>